<gene>
    <name evidence="3" type="ORF">NI17_010420</name>
</gene>
<keyword evidence="4" id="KW-1185">Reference proteome</keyword>
<keyword evidence="2" id="KW-0732">Signal</keyword>
<protein>
    <recommendedName>
        <fullName evidence="5">ATP/GTP-binding protein</fullName>
    </recommendedName>
</protein>
<dbReference type="Proteomes" id="UP000265719">
    <property type="component" value="Chromosome"/>
</dbReference>
<name>A0AA97M5X3_9ACTN</name>
<feature type="compositionally biased region" description="Low complexity" evidence="1">
    <location>
        <begin position="46"/>
        <end position="72"/>
    </location>
</feature>
<evidence type="ECO:0000313" key="4">
    <source>
        <dbReference type="Proteomes" id="UP000265719"/>
    </source>
</evidence>
<evidence type="ECO:0000256" key="2">
    <source>
        <dbReference type="SAM" id="SignalP"/>
    </source>
</evidence>
<sequence>MLKLKRLAWAVPLAAVASLVNVPLVSADNGVTCDSSAGNCFVAAEAPGSSGGTSSPNGGRGSRSNGGQASGSLSGTVGCEARSDGARGQMCLAAPSIGGGAPAPPSPAEVAQQAVELLPLGAPDIRLAPPSSGLVGVPVWMWVHTSEETWGPISRTASVRGVSVTATAQASRVVWDMGDGTTVTCHGPGTPYTPDQGAKPSPDCGHNYTAPSTSHPQGRYRITATTHWSIRWSGSASGSDAMARTSTASLAVGEAQALTQ</sequence>
<dbReference type="AlphaFoldDB" id="A0AA97M5X3"/>
<proteinExistence type="predicted"/>
<reference evidence="3" key="1">
    <citation type="submission" date="2020-10" db="EMBL/GenBank/DDBJ databases">
        <title>De novo genome project of the cellulose decomposer Thermobifida halotolerans type strain.</title>
        <authorList>
            <person name="Nagy I."/>
            <person name="Horvath B."/>
            <person name="Kukolya J."/>
            <person name="Nagy I."/>
            <person name="Orsini M."/>
        </authorList>
    </citation>
    <scope>NUCLEOTIDE SEQUENCE</scope>
    <source>
        <strain evidence="3">DSM 44931</strain>
    </source>
</reference>
<accession>A0AA97M5X3</accession>
<evidence type="ECO:0008006" key="5">
    <source>
        <dbReference type="Google" id="ProtNLM"/>
    </source>
</evidence>
<evidence type="ECO:0000256" key="1">
    <source>
        <dbReference type="SAM" id="MobiDB-lite"/>
    </source>
</evidence>
<dbReference type="EMBL" id="CP063196">
    <property type="protein sequence ID" value="UOE21476.1"/>
    <property type="molecule type" value="Genomic_DNA"/>
</dbReference>
<feature type="region of interest" description="Disordered" evidence="1">
    <location>
        <begin position="46"/>
        <end position="81"/>
    </location>
</feature>
<evidence type="ECO:0000313" key="3">
    <source>
        <dbReference type="EMBL" id="UOE21476.1"/>
    </source>
</evidence>
<feature type="chain" id="PRO_5041705640" description="ATP/GTP-binding protein" evidence="2">
    <location>
        <begin position="28"/>
        <end position="260"/>
    </location>
</feature>
<organism evidence="3 4">
    <name type="scientific">Thermobifida halotolerans</name>
    <dbReference type="NCBI Taxonomy" id="483545"/>
    <lineage>
        <taxon>Bacteria</taxon>
        <taxon>Bacillati</taxon>
        <taxon>Actinomycetota</taxon>
        <taxon>Actinomycetes</taxon>
        <taxon>Streptosporangiales</taxon>
        <taxon>Nocardiopsidaceae</taxon>
        <taxon>Thermobifida</taxon>
    </lineage>
</organism>
<dbReference type="KEGG" id="thao:NI17_010420"/>
<feature type="region of interest" description="Disordered" evidence="1">
    <location>
        <begin position="198"/>
        <end position="218"/>
    </location>
</feature>
<feature type="signal peptide" evidence="2">
    <location>
        <begin position="1"/>
        <end position="27"/>
    </location>
</feature>